<comment type="caution">
    <text evidence="1">The sequence shown here is derived from an EMBL/GenBank/DDBJ whole genome shotgun (WGS) entry which is preliminary data.</text>
</comment>
<sequence length="92" mass="10369">MQTSNGSSARFGATVTPEAVNVCAYSNFAIQVERRRFDRQNAAVPDLVVELDPVGQRTYQHWHGPWQPERGLHVDGRHLLLDLYGLGDPLLR</sequence>
<dbReference type="EMBL" id="JAYGHY010000005">
    <property type="protein sequence ID" value="MEA5441468.1"/>
    <property type="molecule type" value="Genomic_DNA"/>
</dbReference>
<gene>
    <name evidence="1" type="ORF">VB739_02770</name>
</gene>
<dbReference type="InterPro" id="IPR014756">
    <property type="entry name" value="Ig_E-set"/>
</dbReference>
<reference evidence="1 2" key="1">
    <citation type="submission" date="2023-12" db="EMBL/GenBank/DDBJ databases">
        <title>Baltic Sea Cyanobacteria.</title>
        <authorList>
            <person name="Delbaje E."/>
            <person name="Fewer D.P."/>
            <person name="Shishido T.K."/>
        </authorList>
    </citation>
    <scope>NUCLEOTIDE SEQUENCE [LARGE SCALE GENOMIC DNA]</scope>
    <source>
        <strain evidence="1 2">UHCC 0281</strain>
    </source>
</reference>
<organism evidence="1 2">
    <name type="scientific">Cyanobium gracile UHCC 0281</name>
    <dbReference type="NCBI Taxonomy" id="3110309"/>
    <lineage>
        <taxon>Bacteria</taxon>
        <taxon>Bacillati</taxon>
        <taxon>Cyanobacteriota</taxon>
        <taxon>Cyanophyceae</taxon>
        <taxon>Synechococcales</taxon>
        <taxon>Prochlorococcaceae</taxon>
        <taxon>Cyanobium</taxon>
    </lineage>
</organism>
<protein>
    <submittedName>
        <fullName evidence="1">Uncharacterized protein</fullName>
    </submittedName>
</protein>
<evidence type="ECO:0000313" key="2">
    <source>
        <dbReference type="Proteomes" id="UP001302329"/>
    </source>
</evidence>
<dbReference type="SUPFAM" id="SSF81296">
    <property type="entry name" value="E set domains"/>
    <property type="match status" value="1"/>
</dbReference>
<name>A0ABU5SSR4_9CYAN</name>
<dbReference type="RefSeq" id="WP_323355604.1">
    <property type="nucleotide sequence ID" value="NZ_JAYGHY010000005.1"/>
</dbReference>
<dbReference type="Proteomes" id="UP001302329">
    <property type="component" value="Unassembled WGS sequence"/>
</dbReference>
<evidence type="ECO:0000313" key="1">
    <source>
        <dbReference type="EMBL" id="MEA5441468.1"/>
    </source>
</evidence>
<accession>A0ABU5SSR4</accession>
<proteinExistence type="predicted"/>
<keyword evidence="2" id="KW-1185">Reference proteome</keyword>